<dbReference type="InterPro" id="IPR049730">
    <property type="entry name" value="SNF2/RAD54-like_C"/>
</dbReference>
<dbReference type="Pfam" id="PF00271">
    <property type="entry name" value="Helicase_C"/>
    <property type="match status" value="1"/>
</dbReference>
<dbReference type="InterPro" id="IPR000330">
    <property type="entry name" value="SNF2_N"/>
</dbReference>
<dbReference type="Proteomes" id="UP000007364">
    <property type="component" value="Unassembled WGS sequence"/>
</dbReference>
<evidence type="ECO:0000256" key="1">
    <source>
        <dbReference type="ARBA" id="ARBA00022801"/>
    </source>
</evidence>
<keyword evidence="5" id="KW-1185">Reference proteome</keyword>
<dbReference type="InterPro" id="IPR027417">
    <property type="entry name" value="P-loop_NTPase"/>
</dbReference>
<dbReference type="PROSITE" id="PS51192">
    <property type="entry name" value="HELICASE_ATP_BIND_1"/>
    <property type="match status" value="1"/>
</dbReference>
<dbReference type="InterPro" id="IPR014001">
    <property type="entry name" value="Helicase_ATP-bd"/>
</dbReference>
<dbReference type="InterPro" id="IPR001650">
    <property type="entry name" value="Helicase_C-like"/>
</dbReference>
<dbReference type="InterPro" id="IPR038718">
    <property type="entry name" value="SNF2-like_sf"/>
</dbReference>
<dbReference type="SUPFAM" id="SSF52540">
    <property type="entry name" value="P-loop containing nucleoside triphosphate hydrolases"/>
    <property type="match status" value="2"/>
</dbReference>
<dbReference type="SMART" id="SM00487">
    <property type="entry name" value="DEXDc"/>
    <property type="match status" value="1"/>
</dbReference>
<dbReference type="CDD" id="cd18793">
    <property type="entry name" value="SF2_C_SNF"/>
    <property type="match status" value="1"/>
</dbReference>
<proteinExistence type="predicted"/>
<comment type="caution">
    <text evidence="4">The sequence shown here is derived from an EMBL/GenBank/DDBJ whole genome shotgun (WGS) entry which is preliminary data.</text>
</comment>
<evidence type="ECO:0000259" key="2">
    <source>
        <dbReference type="PROSITE" id="PS51192"/>
    </source>
</evidence>
<gene>
    <name evidence="4" type="ORF">I215_06517</name>
</gene>
<feature type="domain" description="Helicase ATP-binding" evidence="2">
    <location>
        <begin position="364"/>
        <end position="523"/>
    </location>
</feature>
<sequence length="815" mass="95185">MIQRCHFDSSQTPELYFKIEKTGKKLSIVTFFQLGNQTYKATDFQQSRFLICKEDNYYLLKKLDWQLMEEIAEAGAFSHQTYLEKYHDKLKRYPLDLEGVFEEETRETTPKAIIQISELGGDMLLFLPRWEYDGTIVEDHKTQFSVYDGLKRITYLRNKEEEGKTLEFMENAHPKFKGQGSFFLKFEEASKKNWFFNFYHEQLKDNFTITGMDMLGYFRYSSHQVVSRLKITKTLDNMVTAKFTTHFGDEKIDTITLQKALKRGDSFVLLKDSSLGILTKDWLKNYALLVRNANVDGDEIEFPKWLLFIFDSARNHTAANMVLPKDWLEKWDRWNQSEEQLYEKPDLVQADLRNYQHKGYEWINLMAEIDAGTLLADDMGLGKTLQTITSMSYWLESNPKSKFLIICPASLIYNWKNEFEKFAPNFNLCIYHGTQRDINHFLEGEYQVLITSYPLIRNDNELMSKMLWDAIVLDESHHIKNYTAKQTQAVLKLRGRRRVILNGTPIMNNVTDLFPQLHFLLPQLFPSLKQFKEQFEKPLAFKKGEEQVNTLKKLTSPFILRRTKQTAGPDLPPKTESVLWCEMGEHQRLAYEEVKNKVKSNIMVEINDKGLNKAKLGVLQGITKLRQVCSSPRLLKEETDFNNRPSIKIDSLIETLTTDLAENKVIVFSQFLGTMDLLCEAFEENDITYRQFRGKTAAKERIRLVSEFQEEDSDIQVFLLSLMAGNSGINLTNANYVFLMEPWWNKAVQQQAIDRTHRIGQDQKVFAYNMICKDTIEEKIMALQEKKQILSDEVVSDDSNFLKSLTADDIAFLFE</sequence>
<reference evidence="4 5" key="1">
    <citation type="journal article" date="2012" name="J. Bacteriol.">
        <title>Genome Sequence of Galbibacter marinum Type Strain ck-I2-15.</title>
        <authorList>
            <person name="Lai Q."/>
            <person name="Li C."/>
            <person name="Shao Z."/>
        </authorList>
    </citation>
    <scope>NUCLEOTIDE SEQUENCE [LARGE SCALE GENOMIC DNA]</scope>
    <source>
        <strain evidence="5">ck-I2-15</strain>
    </source>
</reference>
<dbReference type="STRING" id="555500.I215_06517"/>
<organism evidence="4 5">
    <name type="scientific">Galbibacter marinus</name>
    <dbReference type="NCBI Taxonomy" id="555500"/>
    <lineage>
        <taxon>Bacteria</taxon>
        <taxon>Pseudomonadati</taxon>
        <taxon>Bacteroidota</taxon>
        <taxon>Flavobacteriia</taxon>
        <taxon>Flavobacteriales</taxon>
        <taxon>Flavobacteriaceae</taxon>
        <taxon>Galbibacter</taxon>
    </lineage>
</organism>
<evidence type="ECO:0000313" key="5">
    <source>
        <dbReference type="Proteomes" id="UP000007364"/>
    </source>
</evidence>
<dbReference type="Gene3D" id="3.40.50.300">
    <property type="entry name" value="P-loop containing nucleotide triphosphate hydrolases"/>
    <property type="match status" value="1"/>
</dbReference>
<dbReference type="PANTHER" id="PTHR10799">
    <property type="entry name" value="SNF2/RAD54 HELICASE FAMILY"/>
    <property type="match status" value="1"/>
</dbReference>
<evidence type="ECO:0000313" key="4">
    <source>
        <dbReference type="EMBL" id="EKF55592.1"/>
    </source>
</evidence>
<keyword evidence="1" id="KW-0378">Hydrolase</keyword>
<dbReference type="eggNOG" id="COG0553">
    <property type="taxonomic scope" value="Bacteria"/>
</dbReference>
<dbReference type="GO" id="GO:0005524">
    <property type="term" value="F:ATP binding"/>
    <property type="evidence" value="ECO:0007669"/>
    <property type="project" value="InterPro"/>
</dbReference>
<accession>K2QLF1</accession>
<dbReference type="OrthoDB" id="9760715at2"/>
<dbReference type="SMART" id="SM00490">
    <property type="entry name" value="HELICc"/>
    <property type="match status" value="1"/>
</dbReference>
<dbReference type="PROSITE" id="PS51194">
    <property type="entry name" value="HELICASE_CTER"/>
    <property type="match status" value="1"/>
</dbReference>
<dbReference type="Gene3D" id="3.40.50.10810">
    <property type="entry name" value="Tandem AAA-ATPase domain"/>
    <property type="match status" value="1"/>
</dbReference>
<dbReference type="GO" id="GO:0016787">
    <property type="term" value="F:hydrolase activity"/>
    <property type="evidence" value="ECO:0007669"/>
    <property type="project" value="UniProtKB-KW"/>
</dbReference>
<dbReference type="PATRIC" id="fig|555500.3.peg.1351"/>
<dbReference type="Pfam" id="PF00176">
    <property type="entry name" value="SNF2-rel_dom"/>
    <property type="match status" value="1"/>
</dbReference>
<protein>
    <submittedName>
        <fullName evidence="4">SNF2-related protein</fullName>
    </submittedName>
</protein>
<dbReference type="EMBL" id="AMSG01000006">
    <property type="protein sequence ID" value="EKF55592.1"/>
    <property type="molecule type" value="Genomic_DNA"/>
</dbReference>
<name>K2QLF1_9FLAO</name>
<dbReference type="AlphaFoldDB" id="K2QLF1"/>
<evidence type="ECO:0000259" key="3">
    <source>
        <dbReference type="PROSITE" id="PS51194"/>
    </source>
</evidence>
<feature type="domain" description="Helicase C-terminal" evidence="3">
    <location>
        <begin position="648"/>
        <end position="806"/>
    </location>
</feature>
<dbReference type="RefSeq" id="WP_008991173.1">
    <property type="nucleotide sequence ID" value="NZ_AMSG01000006.1"/>
</dbReference>